<dbReference type="Pfam" id="PF00076">
    <property type="entry name" value="RRM_1"/>
    <property type="match status" value="1"/>
</dbReference>
<dbReference type="InterPro" id="IPR012677">
    <property type="entry name" value="Nucleotide-bd_a/b_plait_sf"/>
</dbReference>
<gene>
    <name evidence="4" type="primary">ga19088</name>
    <name evidence="4" type="ORF">PR202_ga19088</name>
</gene>
<dbReference type="PANTHER" id="PTHR10352">
    <property type="entry name" value="EUKARYOTIC TRANSLATION INITIATION FACTOR 3 SUBUNIT G"/>
    <property type="match status" value="1"/>
</dbReference>
<reference evidence="4" key="1">
    <citation type="journal article" date="2018" name="DNA Res.">
        <title>Multiple hybrid de novo genome assembly of finger millet, an orphan allotetraploid crop.</title>
        <authorList>
            <person name="Hatakeyama M."/>
            <person name="Aluri S."/>
            <person name="Balachadran M.T."/>
            <person name="Sivarajan S.R."/>
            <person name="Patrignani A."/>
            <person name="Gruter S."/>
            <person name="Poveda L."/>
            <person name="Shimizu-Inatsugi R."/>
            <person name="Baeten J."/>
            <person name="Francoijs K.J."/>
            <person name="Nataraja K.N."/>
            <person name="Reddy Y.A.N."/>
            <person name="Phadnis S."/>
            <person name="Ravikumar R.L."/>
            <person name="Schlapbach R."/>
            <person name="Sreeman S.M."/>
            <person name="Shimizu K.K."/>
        </authorList>
    </citation>
    <scope>NUCLEOTIDE SEQUENCE</scope>
</reference>
<dbReference type="SUPFAM" id="SSF54928">
    <property type="entry name" value="RNA-binding domain, RBD"/>
    <property type="match status" value="1"/>
</dbReference>
<sequence>MRIIVYLAGGASAPTAVAARSHHQRLAPMHLLMNLLTYGTAPSWPRRALMLHYFLGERRRRTGGLAEVELAGPEKTGGWAAECKIKSLRLPMKFDTHRGFAFVEYVTKQEAQNALQALASTHLYGRHLVIERPKEGETLEELRARTAAQFVDEHTGFQRLSKKRKQGSLVDEGSVKFSRIVE</sequence>
<dbReference type="AlphaFoldDB" id="A0AAV5CUQ3"/>
<accession>A0AAV5CUQ3</accession>
<protein>
    <recommendedName>
        <fullName evidence="3">RRM domain-containing protein</fullName>
    </recommendedName>
</protein>
<comment type="caution">
    <text evidence="4">The sequence shown here is derived from an EMBL/GenBank/DDBJ whole genome shotgun (WGS) entry which is preliminary data.</text>
</comment>
<organism evidence="4 5">
    <name type="scientific">Eleusine coracana subsp. coracana</name>
    <dbReference type="NCBI Taxonomy" id="191504"/>
    <lineage>
        <taxon>Eukaryota</taxon>
        <taxon>Viridiplantae</taxon>
        <taxon>Streptophyta</taxon>
        <taxon>Embryophyta</taxon>
        <taxon>Tracheophyta</taxon>
        <taxon>Spermatophyta</taxon>
        <taxon>Magnoliopsida</taxon>
        <taxon>Liliopsida</taxon>
        <taxon>Poales</taxon>
        <taxon>Poaceae</taxon>
        <taxon>PACMAD clade</taxon>
        <taxon>Chloridoideae</taxon>
        <taxon>Cynodonteae</taxon>
        <taxon>Eleusininae</taxon>
        <taxon>Eleusine</taxon>
    </lineage>
</organism>
<proteinExistence type="predicted"/>
<dbReference type="InterPro" id="IPR035979">
    <property type="entry name" value="RBD_domain_sf"/>
</dbReference>
<evidence type="ECO:0000313" key="5">
    <source>
        <dbReference type="Proteomes" id="UP001054889"/>
    </source>
</evidence>
<evidence type="ECO:0000256" key="1">
    <source>
        <dbReference type="ARBA" id="ARBA00022884"/>
    </source>
</evidence>
<evidence type="ECO:0000256" key="2">
    <source>
        <dbReference type="PROSITE-ProRule" id="PRU00176"/>
    </source>
</evidence>
<dbReference type="Gene3D" id="3.30.70.330">
    <property type="match status" value="1"/>
</dbReference>
<keyword evidence="1 2" id="KW-0694">RNA-binding</keyword>
<reference evidence="4" key="2">
    <citation type="submission" date="2021-12" db="EMBL/GenBank/DDBJ databases">
        <title>Resequencing data analysis of finger millet.</title>
        <authorList>
            <person name="Hatakeyama M."/>
            <person name="Aluri S."/>
            <person name="Balachadran M.T."/>
            <person name="Sivarajan S.R."/>
            <person name="Poveda L."/>
            <person name="Shimizu-Inatsugi R."/>
            <person name="Schlapbach R."/>
            <person name="Sreeman S.M."/>
            <person name="Shimizu K.K."/>
        </authorList>
    </citation>
    <scope>NUCLEOTIDE SEQUENCE</scope>
</reference>
<dbReference type="GO" id="GO:0003723">
    <property type="term" value="F:RNA binding"/>
    <property type="evidence" value="ECO:0007669"/>
    <property type="project" value="UniProtKB-UniRule"/>
</dbReference>
<evidence type="ECO:0000313" key="4">
    <source>
        <dbReference type="EMBL" id="GJN01791.1"/>
    </source>
</evidence>
<dbReference type="Proteomes" id="UP001054889">
    <property type="component" value="Unassembled WGS sequence"/>
</dbReference>
<dbReference type="InterPro" id="IPR000504">
    <property type="entry name" value="RRM_dom"/>
</dbReference>
<name>A0AAV5CUQ3_ELECO</name>
<evidence type="ECO:0000259" key="3">
    <source>
        <dbReference type="PROSITE" id="PS50102"/>
    </source>
</evidence>
<keyword evidence="5" id="KW-1185">Reference proteome</keyword>
<dbReference type="EMBL" id="BQKI01000009">
    <property type="protein sequence ID" value="GJN01791.1"/>
    <property type="molecule type" value="Genomic_DNA"/>
</dbReference>
<feature type="domain" description="RRM" evidence="3">
    <location>
        <begin position="34"/>
        <end position="135"/>
    </location>
</feature>
<dbReference type="PROSITE" id="PS50102">
    <property type="entry name" value="RRM"/>
    <property type="match status" value="1"/>
</dbReference>